<protein>
    <submittedName>
        <fullName evidence="3">Alpha/beta hydrolase</fullName>
    </submittedName>
</protein>
<dbReference type="Pfam" id="PF07176">
    <property type="entry name" value="DUF1400"/>
    <property type="match status" value="1"/>
</dbReference>
<proteinExistence type="predicted"/>
<comment type="caution">
    <text evidence="3">The sequence shown here is derived from an EMBL/GenBank/DDBJ whole genome shotgun (WGS) entry which is preliminary data.</text>
</comment>
<keyword evidence="3" id="KW-0378">Hydrolase</keyword>
<organism evidence="3 4">
    <name type="scientific">Anabaena catenula FACHB-362</name>
    <dbReference type="NCBI Taxonomy" id="2692877"/>
    <lineage>
        <taxon>Bacteria</taxon>
        <taxon>Bacillati</taxon>
        <taxon>Cyanobacteriota</taxon>
        <taxon>Cyanophyceae</taxon>
        <taxon>Nostocales</taxon>
        <taxon>Nostocaceae</taxon>
        <taxon>Anabaena</taxon>
    </lineage>
</organism>
<evidence type="ECO:0000313" key="3">
    <source>
        <dbReference type="EMBL" id="MBD2694326.1"/>
    </source>
</evidence>
<name>A0ABR8J7H4_9NOST</name>
<feature type="domain" description="DUF1400" evidence="2">
    <location>
        <begin position="53"/>
        <end position="179"/>
    </location>
</feature>
<dbReference type="RefSeq" id="WP_190908501.1">
    <property type="nucleotide sequence ID" value="NZ_JACJTQ010000045.1"/>
</dbReference>
<sequence>MMVKQINIHQVVLQRQHKLILAWVKKVLHQSRIGILLIIVFTIIAFPTMPALGAERISMFYGSLQFSLPVSALESYAKTGKINDDLAFYTNFFKPQDLDIFRQALLYREDVSPFTISQFLYSTKGENGLKKIGELIQTESRQNGFYAIRAAVILAANDPEGLTILNVMHYYPSNSIHINLSKIF</sequence>
<feature type="transmembrane region" description="Helical" evidence="1">
    <location>
        <begin position="33"/>
        <end position="54"/>
    </location>
</feature>
<keyword evidence="1" id="KW-0472">Membrane</keyword>
<gene>
    <name evidence="3" type="ORF">H6G68_21700</name>
</gene>
<dbReference type="InterPro" id="IPR010802">
    <property type="entry name" value="DUF1400"/>
</dbReference>
<evidence type="ECO:0000256" key="1">
    <source>
        <dbReference type="SAM" id="Phobius"/>
    </source>
</evidence>
<evidence type="ECO:0000313" key="4">
    <source>
        <dbReference type="Proteomes" id="UP000660381"/>
    </source>
</evidence>
<keyword evidence="1" id="KW-0812">Transmembrane</keyword>
<keyword evidence="1" id="KW-1133">Transmembrane helix</keyword>
<keyword evidence="4" id="KW-1185">Reference proteome</keyword>
<reference evidence="3 4" key="1">
    <citation type="journal article" date="2020" name="ISME J.">
        <title>Comparative genomics reveals insights into cyanobacterial evolution and habitat adaptation.</title>
        <authorList>
            <person name="Chen M.Y."/>
            <person name="Teng W.K."/>
            <person name="Zhao L."/>
            <person name="Hu C.X."/>
            <person name="Zhou Y.K."/>
            <person name="Han B.P."/>
            <person name="Song L.R."/>
            <person name="Shu W.S."/>
        </authorList>
    </citation>
    <scope>NUCLEOTIDE SEQUENCE [LARGE SCALE GENOMIC DNA]</scope>
    <source>
        <strain evidence="3 4">FACHB-362</strain>
    </source>
</reference>
<dbReference type="EMBL" id="JACJTQ010000045">
    <property type="protein sequence ID" value="MBD2694326.1"/>
    <property type="molecule type" value="Genomic_DNA"/>
</dbReference>
<accession>A0ABR8J7H4</accession>
<evidence type="ECO:0000259" key="2">
    <source>
        <dbReference type="Pfam" id="PF07176"/>
    </source>
</evidence>
<dbReference type="GO" id="GO:0016787">
    <property type="term" value="F:hydrolase activity"/>
    <property type="evidence" value="ECO:0007669"/>
    <property type="project" value="UniProtKB-KW"/>
</dbReference>
<dbReference type="Proteomes" id="UP000660381">
    <property type="component" value="Unassembled WGS sequence"/>
</dbReference>